<sequence length="420" mass="45292">MPPKISAKSILHPNGWDYGLHIEKRDRKVPIALTSAFQTSSWIWTAETNPPNAPGLDCAFRNTFISPMKKMATSAMILLSVDDHFSLYVNGNLIGTTPTTRNNWEDAHIYDVTLAATKNVFAILGTNLPNVDGSPSPAGVLAAIQISFSDGSTSMLSSSSGWRATEVIPSGFESLSFDDSQWSPASALFKYGEGPWLSNVILPTEVTSLPMDNASTTTLSIPISLTSTTWSTMAPAATNNVIPGVHRPVGAIVGGVVGGTIFLLIALVYLCRKRYPRCGPLPLLSQPLGLKPENRISLHPGFHIEMVQPRISMLRGSQHLSHSTSSVVLSTITPSMSVSRVGQNQRNDVAEFRDRTERLEGLVVELDTEVSSGGGDPQVAELRGRLAEELTEQSRDSFSGGGLHDGGVRIVLPTQNHVRR</sequence>
<evidence type="ECO:0000313" key="4">
    <source>
        <dbReference type="Proteomes" id="UP000807353"/>
    </source>
</evidence>
<protein>
    <recommendedName>
        <fullName evidence="5">Lectin</fullName>
    </recommendedName>
</protein>
<evidence type="ECO:0000313" key="3">
    <source>
        <dbReference type="EMBL" id="KAF9468444.1"/>
    </source>
</evidence>
<evidence type="ECO:0008006" key="5">
    <source>
        <dbReference type="Google" id="ProtNLM"/>
    </source>
</evidence>
<dbReference type="Gene3D" id="2.60.120.260">
    <property type="entry name" value="Galactose-binding domain-like"/>
    <property type="match status" value="1"/>
</dbReference>
<organism evidence="3 4">
    <name type="scientific">Collybia nuda</name>
    <dbReference type="NCBI Taxonomy" id="64659"/>
    <lineage>
        <taxon>Eukaryota</taxon>
        <taxon>Fungi</taxon>
        <taxon>Dikarya</taxon>
        <taxon>Basidiomycota</taxon>
        <taxon>Agaricomycotina</taxon>
        <taxon>Agaricomycetes</taxon>
        <taxon>Agaricomycetidae</taxon>
        <taxon>Agaricales</taxon>
        <taxon>Tricholomatineae</taxon>
        <taxon>Clitocybaceae</taxon>
        <taxon>Collybia</taxon>
    </lineage>
</organism>
<evidence type="ECO:0000256" key="1">
    <source>
        <dbReference type="SAM" id="MobiDB-lite"/>
    </source>
</evidence>
<keyword evidence="2" id="KW-0812">Transmembrane</keyword>
<accession>A0A9P6CPX4</accession>
<feature type="transmembrane region" description="Helical" evidence="2">
    <location>
        <begin position="249"/>
        <end position="271"/>
    </location>
</feature>
<dbReference type="AlphaFoldDB" id="A0A9P6CPX4"/>
<keyword evidence="2" id="KW-1133">Transmembrane helix</keyword>
<gene>
    <name evidence="3" type="ORF">BDZ94DRAFT_1304698</name>
</gene>
<evidence type="ECO:0000256" key="2">
    <source>
        <dbReference type="SAM" id="Phobius"/>
    </source>
</evidence>
<keyword evidence="2" id="KW-0472">Membrane</keyword>
<feature type="region of interest" description="Disordered" evidence="1">
    <location>
        <begin position="391"/>
        <end position="420"/>
    </location>
</feature>
<proteinExistence type="predicted"/>
<dbReference type="Proteomes" id="UP000807353">
    <property type="component" value="Unassembled WGS sequence"/>
</dbReference>
<keyword evidence="4" id="KW-1185">Reference proteome</keyword>
<reference evidence="3" key="1">
    <citation type="submission" date="2020-11" db="EMBL/GenBank/DDBJ databases">
        <authorList>
            <consortium name="DOE Joint Genome Institute"/>
            <person name="Ahrendt S."/>
            <person name="Riley R."/>
            <person name="Andreopoulos W."/>
            <person name="Labutti K."/>
            <person name="Pangilinan J."/>
            <person name="Ruiz-Duenas F.J."/>
            <person name="Barrasa J.M."/>
            <person name="Sanchez-Garcia M."/>
            <person name="Camarero S."/>
            <person name="Miyauchi S."/>
            <person name="Serrano A."/>
            <person name="Linde D."/>
            <person name="Babiker R."/>
            <person name="Drula E."/>
            <person name="Ayuso-Fernandez I."/>
            <person name="Pacheco R."/>
            <person name="Padilla G."/>
            <person name="Ferreira P."/>
            <person name="Barriuso J."/>
            <person name="Kellner H."/>
            <person name="Castanera R."/>
            <person name="Alfaro M."/>
            <person name="Ramirez L."/>
            <person name="Pisabarro A.G."/>
            <person name="Kuo A."/>
            <person name="Tritt A."/>
            <person name="Lipzen A."/>
            <person name="He G."/>
            <person name="Yan M."/>
            <person name="Ng V."/>
            <person name="Cullen D."/>
            <person name="Martin F."/>
            <person name="Rosso M.-N."/>
            <person name="Henrissat B."/>
            <person name="Hibbett D."/>
            <person name="Martinez A.T."/>
            <person name="Grigoriev I.V."/>
        </authorList>
    </citation>
    <scope>NUCLEOTIDE SEQUENCE</scope>
    <source>
        <strain evidence="3">CBS 247.69</strain>
    </source>
</reference>
<comment type="caution">
    <text evidence="3">The sequence shown here is derived from an EMBL/GenBank/DDBJ whole genome shotgun (WGS) entry which is preliminary data.</text>
</comment>
<dbReference type="OrthoDB" id="10036721at2759"/>
<dbReference type="EMBL" id="MU150233">
    <property type="protein sequence ID" value="KAF9468444.1"/>
    <property type="molecule type" value="Genomic_DNA"/>
</dbReference>
<name>A0A9P6CPX4_9AGAR</name>